<dbReference type="AlphaFoldDB" id="A0AAV6U1W1"/>
<dbReference type="InterPro" id="IPR053053">
    <property type="entry name" value="WD_repeat_protein"/>
</dbReference>
<dbReference type="PROSITE" id="PS00678">
    <property type="entry name" value="WD_REPEATS_1"/>
    <property type="match status" value="1"/>
</dbReference>
<dbReference type="InterPro" id="IPR036322">
    <property type="entry name" value="WD40_repeat_dom_sf"/>
</dbReference>
<feature type="repeat" description="WD" evidence="3">
    <location>
        <begin position="218"/>
        <end position="253"/>
    </location>
</feature>
<dbReference type="PANTHER" id="PTHR44566:SF1">
    <property type="entry name" value="WD REPEAT-CONTAINING PROTEIN 25"/>
    <property type="match status" value="1"/>
</dbReference>
<dbReference type="EMBL" id="JAFNEN010000773">
    <property type="protein sequence ID" value="KAG8177566.1"/>
    <property type="molecule type" value="Genomic_DNA"/>
</dbReference>
<evidence type="ECO:0000256" key="3">
    <source>
        <dbReference type="PROSITE-ProRule" id="PRU00221"/>
    </source>
</evidence>
<dbReference type="InterPro" id="IPR015943">
    <property type="entry name" value="WD40/YVTN_repeat-like_dom_sf"/>
</dbReference>
<keyword evidence="1 3" id="KW-0853">WD repeat</keyword>
<protein>
    <submittedName>
        <fullName evidence="5">Uncharacterized protein</fullName>
    </submittedName>
</protein>
<dbReference type="SUPFAM" id="SSF50978">
    <property type="entry name" value="WD40 repeat-like"/>
    <property type="match status" value="1"/>
</dbReference>
<organism evidence="5 6">
    <name type="scientific">Oedothorax gibbosus</name>
    <dbReference type="NCBI Taxonomy" id="931172"/>
    <lineage>
        <taxon>Eukaryota</taxon>
        <taxon>Metazoa</taxon>
        <taxon>Ecdysozoa</taxon>
        <taxon>Arthropoda</taxon>
        <taxon>Chelicerata</taxon>
        <taxon>Arachnida</taxon>
        <taxon>Araneae</taxon>
        <taxon>Araneomorphae</taxon>
        <taxon>Entelegynae</taxon>
        <taxon>Araneoidea</taxon>
        <taxon>Linyphiidae</taxon>
        <taxon>Erigoninae</taxon>
        <taxon>Oedothorax</taxon>
    </lineage>
</organism>
<sequence>MDLVGSYSSNESESESEVKLSSFASVQNDSKELLENIVISDSDPEIDERKSFEETRTKEIIEQPADSKPEKIDFLNLDGSDIEDEQQDPRTSVQDLLNAAAILSDIECGPQKAFVSNPYDDYPRDRVKNEVVPSKRDNPFPDCRYNTKHFRCDIKDNNNDQNDGINNKIVEQPFNDLAIPKEIDRRISKEHVFRTDERIAAQYNKRKCATPKKVIKDFAAHTKVINELDWCSPKFAHLLLSASADGRAKIWDIYHKNPIECFTCNSGLKAAKWMLEPTKVVYGGYDKCVIVADVESGKEIFKTEVGDYITSLQIHPIEKDVILSGSRNVIHVHDLRSSHLIRELRTNCEEVLDMVFLNDKEVAVSTNVVSQDSADRTIMVWDYSSGTILSNQVFLERYTCPSLKVHPTKPVFIAQTNGDYIAFFSKIRPYKMLNKRIVGHSVSGYGVECDFSSDGKYIVSGDANGNLLFYGSMEGELLLTLNIKEKQNVPINRVRWNPMLFSTVATAAWDGCIQIWQ</sequence>
<name>A0AAV6U1W1_9ARAC</name>
<dbReference type="PANTHER" id="PTHR44566">
    <property type="entry name" value="TRANSDUCIN/WD40 REPEAT-LIKE SUPERFAMILY PROTEIN"/>
    <property type="match status" value="1"/>
</dbReference>
<dbReference type="Proteomes" id="UP000827092">
    <property type="component" value="Unassembled WGS sequence"/>
</dbReference>
<dbReference type="InterPro" id="IPR019775">
    <property type="entry name" value="WD40_repeat_CS"/>
</dbReference>
<evidence type="ECO:0000313" key="6">
    <source>
        <dbReference type="Proteomes" id="UP000827092"/>
    </source>
</evidence>
<keyword evidence="2" id="KW-0677">Repeat</keyword>
<dbReference type="SMART" id="SM00320">
    <property type="entry name" value="WD40"/>
    <property type="match status" value="6"/>
</dbReference>
<evidence type="ECO:0000256" key="4">
    <source>
        <dbReference type="SAM" id="MobiDB-lite"/>
    </source>
</evidence>
<evidence type="ECO:0000256" key="2">
    <source>
        <dbReference type="ARBA" id="ARBA00022737"/>
    </source>
</evidence>
<accession>A0AAV6U1W1</accession>
<comment type="caution">
    <text evidence="5">The sequence shown here is derived from an EMBL/GenBank/DDBJ whole genome shotgun (WGS) entry which is preliminary data.</text>
</comment>
<feature type="region of interest" description="Disordered" evidence="4">
    <location>
        <begin position="1"/>
        <end position="22"/>
    </location>
</feature>
<dbReference type="Gene3D" id="2.130.10.10">
    <property type="entry name" value="YVTN repeat-like/Quinoprotein amine dehydrogenase"/>
    <property type="match status" value="1"/>
</dbReference>
<evidence type="ECO:0000256" key="1">
    <source>
        <dbReference type="ARBA" id="ARBA00022574"/>
    </source>
</evidence>
<dbReference type="Pfam" id="PF00400">
    <property type="entry name" value="WD40"/>
    <property type="match status" value="2"/>
</dbReference>
<proteinExistence type="predicted"/>
<dbReference type="InterPro" id="IPR001680">
    <property type="entry name" value="WD40_rpt"/>
</dbReference>
<dbReference type="PROSITE" id="PS50082">
    <property type="entry name" value="WD_REPEATS_2"/>
    <property type="match status" value="1"/>
</dbReference>
<reference evidence="5 6" key="1">
    <citation type="journal article" date="2022" name="Nat. Ecol. Evol.">
        <title>A masculinizing supergene underlies an exaggerated male reproductive morph in a spider.</title>
        <authorList>
            <person name="Hendrickx F."/>
            <person name="De Corte Z."/>
            <person name="Sonet G."/>
            <person name="Van Belleghem S.M."/>
            <person name="Kostlbacher S."/>
            <person name="Vangestel C."/>
        </authorList>
    </citation>
    <scope>NUCLEOTIDE SEQUENCE [LARGE SCALE GENOMIC DNA]</scope>
    <source>
        <strain evidence="5">W744_W776</strain>
    </source>
</reference>
<dbReference type="PROSITE" id="PS50294">
    <property type="entry name" value="WD_REPEATS_REGION"/>
    <property type="match status" value="1"/>
</dbReference>
<gene>
    <name evidence="5" type="ORF">JTE90_026195</name>
</gene>
<feature type="compositionally biased region" description="Low complexity" evidence="4">
    <location>
        <begin position="1"/>
        <end position="11"/>
    </location>
</feature>
<evidence type="ECO:0000313" key="5">
    <source>
        <dbReference type="EMBL" id="KAG8177566.1"/>
    </source>
</evidence>
<keyword evidence="6" id="KW-1185">Reference proteome</keyword>